<keyword evidence="4 6" id="KW-0143">Chaperone</keyword>
<evidence type="ECO:0000256" key="5">
    <source>
        <dbReference type="ARBA" id="ARBA00023284"/>
    </source>
</evidence>
<dbReference type="PANTHER" id="PTHR30111:SF1">
    <property type="entry name" value="33 KDA CHAPERONIN"/>
    <property type="match status" value="1"/>
</dbReference>
<keyword evidence="3 6" id="KW-1015">Disulfide bond</keyword>
<dbReference type="SUPFAM" id="SSF118352">
    <property type="entry name" value="HSP33 redox switch-like"/>
    <property type="match status" value="1"/>
</dbReference>
<protein>
    <recommendedName>
        <fullName evidence="6">33 kDa chaperonin</fullName>
    </recommendedName>
    <alternativeName>
        <fullName evidence="6">Heat shock protein 33 homolog</fullName>
        <shortName evidence="6">HSP33</shortName>
    </alternativeName>
</protein>
<dbReference type="GO" id="GO:0044183">
    <property type="term" value="F:protein folding chaperone"/>
    <property type="evidence" value="ECO:0007669"/>
    <property type="project" value="TreeGrafter"/>
</dbReference>
<reference evidence="7 8" key="1">
    <citation type="submission" date="2016-05" db="EMBL/GenBank/DDBJ databases">
        <title>Microbial solvent formation.</title>
        <authorList>
            <person name="Poehlein A."/>
            <person name="Montoya Solano J.D."/>
            <person name="Flitsch S."/>
            <person name="Krabben P."/>
            <person name="Duerre P."/>
            <person name="Daniel R."/>
        </authorList>
    </citation>
    <scope>NUCLEOTIDE SEQUENCE [LARGE SCALE GENOMIC DNA]</scope>
    <source>
        <strain evidence="7 8">L1-8</strain>
    </source>
</reference>
<dbReference type="Proteomes" id="UP000191154">
    <property type="component" value="Unassembled WGS sequence"/>
</dbReference>
<dbReference type="InterPro" id="IPR016154">
    <property type="entry name" value="Heat_shock_Hsp33_C"/>
</dbReference>
<dbReference type="PANTHER" id="PTHR30111">
    <property type="entry name" value="33 KDA CHAPERONIN"/>
    <property type="match status" value="1"/>
</dbReference>
<comment type="caution">
    <text evidence="7">The sequence shown here is derived from an EMBL/GenBank/DDBJ whole genome shotgun (WGS) entry which is preliminary data.</text>
</comment>
<evidence type="ECO:0000313" key="7">
    <source>
        <dbReference type="EMBL" id="OOM09249.1"/>
    </source>
</evidence>
<dbReference type="PIRSF" id="PIRSF005261">
    <property type="entry name" value="Heat_shock_Hsp33"/>
    <property type="match status" value="1"/>
</dbReference>
<dbReference type="GO" id="GO:0051082">
    <property type="term" value="F:unfolded protein binding"/>
    <property type="evidence" value="ECO:0007669"/>
    <property type="project" value="UniProtKB-UniRule"/>
</dbReference>
<comment type="function">
    <text evidence="6">Redox regulated molecular chaperone. Protects both thermally unfolding and oxidatively damaged proteins from irreversible aggregation. Plays an important role in the bacterial defense system toward oxidative stress.</text>
</comment>
<organism evidence="7 8">
    <name type="scientific">Clostridium saccharobutylicum</name>
    <dbReference type="NCBI Taxonomy" id="169679"/>
    <lineage>
        <taxon>Bacteria</taxon>
        <taxon>Bacillati</taxon>
        <taxon>Bacillota</taxon>
        <taxon>Clostridia</taxon>
        <taxon>Eubacteriales</taxon>
        <taxon>Clostridiaceae</taxon>
        <taxon>Clostridium</taxon>
    </lineage>
</organism>
<dbReference type="STRING" id="169679.CSACC_27440"/>
<dbReference type="Pfam" id="PF01430">
    <property type="entry name" value="HSP33"/>
    <property type="match status" value="1"/>
</dbReference>
<feature type="disulfide bond" description="Redox-active" evidence="6">
    <location>
        <begin position="271"/>
        <end position="274"/>
    </location>
</feature>
<comment type="similarity">
    <text evidence="6">Belongs to the HSP33 family.</text>
</comment>
<dbReference type="Gene3D" id="3.90.1280.10">
    <property type="entry name" value="HSP33 redox switch-like"/>
    <property type="match status" value="1"/>
</dbReference>
<dbReference type="NCBIfam" id="NF001033">
    <property type="entry name" value="PRK00114.1"/>
    <property type="match status" value="1"/>
</dbReference>
<dbReference type="SUPFAM" id="SSF64397">
    <property type="entry name" value="Hsp33 domain"/>
    <property type="match status" value="1"/>
</dbReference>
<keyword evidence="5 6" id="KW-0676">Redox-active center</keyword>
<keyword evidence="2 6" id="KW-0862">Zinc</keyword>
<name>A0A1S8MYG1_CLOSA</name>
<evidence type="ECO:0000256" key="3">
    <source>
        <dbReference type="ARBA" id="ARBA00023157"/>
    </source>
</evidence>
<keyword evidence="1 6" id="KW-0963">Cytoplasm</keyword>
<sequence length="292" mass="31875">MEDKIIIATAKDGMVRIIAGITTDLVNEGTKLHDCTPVASAAFGRMLTAGALIGTTLKSNKEVTTLKINGNGEINRITVTAHNDGTVKGVIGNPYIDRPLNEKGKLDVGGAVGTNGMLYVIKDLGLKDPYVGQVKIQTGEIAEDFAYYFTVSEQTPSAVSLGVLVDRDLSIKAAGGFIVQMLPGADELLADVITYRLQEIPPITTMINEGKTIEQILEYIFEGMDLKVLDSIKPEYKCDCSRERVEKALISIGKDDLQEIYNDGKTEEIVCNFCNKKYEFTNEDIGEILKNK</sequence>
<comment type="subcellular location">
    <subcellularLocation>
        <location evidence="6">Cytoplasm</location>
    </subcellularLocation>
</comment>
<feature type="disulfide bond" description="Redox-active" evidence="6">
    <location>
        <begin position="238"/>
        <end position="240"/>
    </location>
</feature>
<dbReference type="RefSeq" id="WP_077866573.1">
    <property type="nucleotide sequence ID" value="NZ_LZYZ01000007.1"/>
</dbReference>
<proteinExistence type="inferred from homology"/>
<dbReference type="InterPro" id="IPR016153">
    <property type="entry name" value="Heat_shock_Hsp33_N"/>
</dbReference>
<dbReference type="GO" id="GO:0042026">
    <property type="term" value="P:protein refolding"/>
    <property type="evidence" value="ECO:0007669"/>
    <property type="project" value="TreeGrafter"/>
</dbReference>
<evidence type="ECO:0000256" key="4">
    <source>
        <dbReference type="ARBA" id="ARBA00023186"/>
    </source>
</evidence>
<gene>
    <name evidence="6 7" type="primary">hslO</name>
    <name evidence="7" type="ORF">CLOSAC_35300</name>
</gene>
<dbReference type="AlphaFoldDB" id="A0A1S8MYG1"/>
<evidence type="ECO:0000256" key="1">
    <source>
        <dbReference type="ARBA" id="ARBA00022490"/>
    </source>
</evidence>
<dbReference type="Gene3D" id="3.55.30.10">
    <property type="entry name" value="Hsp33 domain"/>
    <property type="match status" value="1"/>
</dbReference>
<evidence type="ECO:0000256" key="2">
    <source>
        <dbReference type="ARBA" id="ARBA00022833"/>
    </source>
</evidence>
<dbReference type="EMBL" id="LZYZ01000007">
    <property type="protein sequence ID" value="OOM09249.1"/>
    <property type="molecule type" value="Genomic_DNA"/>
</dbReference>
<comment type="PTM">
    <text evidence="6">Under oxidizing conditions two disulfide bonds are formed involving the reactive cysteines. Under reducing conditions zinc is bound to the reactive cysteines and the protein is inactive.</text>
</comment>
<evidence type="ECO:0000313" key="8">
    <source>
        <dbReference type="Proteomes" id="UP000191154"/>
    </source>
</evidence>
<dbReference type="GO" id="GO:0005737">
    <property type="term" value="C:cytoplasm"/>
    <property type="evidence" value="ECO:0007669"/>
    <property type="project" value="UniProtKB-SubCell"/>
</dbReference>
<evidence type="ECO:0000256" key="6">
    <source>
        <dbReference type="HAMAP-Rule" id="MF_00117"/>
    </source>
</evidence>
<dbReference type="HAMAP" id="MF_00117">
    <property type="entry name" value="HslO"/>
    <property type="match status" value="1"/>
</dbReference>
<dbReference type="InterPro" id="IPR000397">
    <property type="entry name" value="Heat_shock_Hsp33"/>
</dbReference>
<dbReference type="CDD" id="cd00498">
    <property type="entry name" value="Hsp33"/>
    <property type="match status" value="1"/>
</dbReference>
<accession>A0A1S8MYG1</accession>